<keyword evidence="1" id="KW-1133">Transmembrane helix</keyword>
<feature type="transmembrane region" description="Helical" evidence="1">
    <location>
        <begin position="45"/>
        <end position="64"/>
    </location>
</feature>
<evidence type="ECO:0000313" key="2">
    <source>
        <dbReference type="EMBL" id="QBD74562.1"/>
    </source>
</evidence>
<name>A0A4P6JI29_KTERU</name>
<dbReference type="Proteomes" id="UP000290365">
    <property type="component" value="Chromosome"/>
</dbReference>
<keyword evidence="3" id="KW-1185">Reference proteome</keyword>
<dbReference type="KEGG" id="kbs:EPA93_00555"/>
<protein>
    <submittedName>
        <fullName evidence="2">Uncharacterized protein</fullName>
    </submittedName>
</protein>
<gene>
    <name evidence="2" type="ORF">EPA93_00555</name>
</gene>
<accession>A0A4P6JI29</accession>
<dbReference type="OrthoDB" id="122181at2"/>
<sequence length="72" mass="8170">MQTTLKDLNNETFQLIHPLFDAPEEKCSPEGLGPMHMRISVKLSLFMLRAYLILMGLLVLYSILHQAGVFGH</sequence>
<dbReference type="RefSeq" id="WP_129885161.1">
    <property type="nucleotide sequence ID" value="NZ_CP035758.1"/>
</dbReference>
<evidence type="ECO:0000256" key="1">
    <source>
        <dbReference type="SAM" id="Phobius"/>
    </source>
</evidence>
<proteinExistence type="predicted"/>
<dbReference type="AlphaFoldDB" id="A0A4P6JI29"/>
<keyword evidence="1" id="KW-0472">Membrane</keyword>
<organism evidence="2 3">
    <name type="scientific">Ktedonosporobacter rubrisoli</name>
    <dbReference type="NCBI Taxonomy" id="2509675"/>
    <lineage>
        <taxon>Bacteria</taxon>
        <taxon>Bacillati</taxon>
        <taxon>Chloroflexota</taxon>
        <taxon>Ktedonobacteria</taxon>
        <taxon>Ktedonobacterales</taxon>
        <taxon>Ktedonosporobacteraceae</taxon>
        <taxon>Ktedonosporobacter</taxon>
    </lineage>
</organism>
<reference evidence="2 3" key="1">
    <citation type="submission" date="2019-01" db="EMBL/GenBank/DDBJ databases">
        <title>Ktedonosporobacter rubrisoli SCAWS-G2.</title>
        <authorList>
            <person name="Huang Y."/>
            <person name="Yan B."/>
        </authorList>
    </citation>
    <scope>NUCLEOTIDE SEQUENCE [LARGE SCALE GENOMIC DNA]</scope>
    <source>
        <strain evidence="2 3">SCAWS-G2</strain>
    </source>
</reference>
<evidence type="ECO:0000313" key="3">
    <source>
        <dbReference type="Proteomes" id="UP000290365"/>
    </source>
</evidence>
<keyword evidence="1" id="KW-0812">Transmembrane</keyword>
<dbReference type="EMBL" id="CP035758">
    <property type="protein sequence ID" value="QBD74562.1"/>
    <property type="molecule type" value="Genomic_DNA"/>
</dbReference>